<feature type="domain" description="C2H2-type" evidence="10">
    <location>
        <begin position="466"/>
        <end position="493"/>
    </location>
</feature>
<evidence type="ECO:0000313" key="12">
    <source>
        <dbReference type="Proteomes" id="UP000695026"/>
    </source>
</evidence>
<evidence type="ECO:0000256" key="4">
    <source>
        <dbReference type="ARBA" id="ARBA00022833"/>
    </source>
</evidence>
<name>A0A9F5J075_PYTBI</name>
<feature type="coiled-coil region" evidence="8">
    <location>
        <begin position="31"/>
        <end position="76"/>
    </location>
</feature>
<dbReference type="PANTHER" id="PTHR24381:SF445">
    <property type="entry name" value="GASTRULA ZINC FINGER PROTEIN XLCGF28.1-LIKE-RELATED"/>
    <property type="match status" value="1"/>
</dbReference>
<evidence type="ECO:0000256" key="9">
    <source>
        <dbReference type="SAM" id="MobiDB-lite"/>
    </source>
</evidence>
<accession>A0A9F5J075</accession>
<dbReference type="SUPFAM" id="SSF57667">
    <property type="entry name" value="beta-beta-alpha zinc fingers"/>
    <property type="match status" value="5"/>
</dbReference>
<dbReference type="KEGG" id="pbi:103048787"/>
<feature type="domain" description="KRAB" evidence="11">
    <location>
        <begin position="100"/>
        <end position="171"/>
    </location>
</feature>
<reference evidence="13" key="1">
    <citation type="submission" date="2025-08" db="UniProtKB">
        <authorList>
            <consortium name="RefSeq"/>
        </authorList>
    </citation>
    <scope>IDENTIFICATION</scope>
    <source>
        <tissue evidence="13">Liver</tissue>
    </source>
</reference>
<proteinExistence type="predicted"/>
<keyword evidence="6" id="KW-0804">Transcription</keyword>
<protein>
    <submittedName>
        <fullName evidence="13">Zinc finger protein 135-like</fullName>
    </submittedName>
</protein>
<dbReference type="Gene3D" id="6.10.140.140">
    <property type="match status" value="1"/>
</dbReference>
<dbReference type="PROSITE" id="PS50805">
    <property type="entry name" value="KRAB"/>
    <property type="match status" value="1"/>
</dbReference>
<dbReference type="OMA" id="YTHRRTV"/>
<evidence type="ECO:0000256" key="1">
    <source>
        <dbReference type="ARBA" id="ARBA00022723"/>
    </source>
</evidence>
<evidence type="ECO:0000256" key="3">
    <source>
        <dbReference type="ARBA" id="ARBA00022771"/>
    </source>
</evidence>
<dbReference type="GO" id="GO:0008270">
    <property type="term" value="F:zinc ion binding"/>
    <property type="evidence" value="ECO:0007669"/>
    <property type="project" value="UniProtKB-KW"/>
</dbReference>
<evidence type="ECO:0000256" key="2">
    <source>
        <dbReference type="ARBA" id="ARBA00022737"/>
    </source>
</evidence>
<dbReference type="Pfam" id="PF00096">
    <property type="entry name" value="zf-C2H2"/>
    <property type="match status" value="4"/>
</dbReference>
<keyword evidence="5" id="KW-0805">Transcription regulation</keyword>
<dbReference type="RefSeq" id="XP_025029487.1">
    <property type="nucleotide sequence ID" value="XM_025173719.1"/>
</dbReference>
<feature type="region of interest" description="Disordered" evidence="9">
    <location>
        <begin position="301"/>
        <end position="353"/>
    </location>
</feature>
<feature type="domain" description="C2H2-type" evidence="10">
    <location>
        <begin position="494"/>
        <end position="521"/>
    </location>
</feature>
<dbReference type="GO" id="GO:0005634">
    <property type="term" value="C:nucleus"/>
    <property type="evidence" value="ECO:0007669"/>
    <property type="project" value="TreeGrafter"/>
</dbReference>
<gene>
    <name evidence="13" type="primary">LOC103048787</name>
</gene>
<organism evidence="12 13">
    <name type="scientific">Python bivittatus</name>
    <name type="common">Burmese python</name>
    <name type="synonym">Python molurus bivittatus</name>
    <dbReference type="NCBI Taxonomy" id="176946"/>
    <lineage>
        <taxon>Eukaryota</taxon>
        <taxon>Metazoa</taxon>
        <taxon>Chordata</taxon>
        <taxon>Craniata</taxon>
        <taxon>Vertebrata</taxon>
        <taxon>Euteleostomi</taxon>
        <taxon>Lepidosauria</taxon>
        <taxon>Squamata</taxon>
        <taxon>Bifurcata</taxon>
        <taxon>Unidentata</taxon>
        <taxon>Episquamata</taxon>
        <taxon>Toxicofera</taxon>
        <taxon>Serpentes</taxon>
        <taxon>Henophidia</taxon>
        <taxon>Pythonidae</taxon>
        <taxon>Python</taxon>
    </lineage>
</organism>
<dbReference type="GO" id="GO:0000977">
    <property type="term" value="F:RNA polymerase II transcription regulatory region sequence-specific DNA binding"/>
    <property type="evidence" value="ECO:0007669"/>
    <property type="project" value="TreeGrafter"/>
</dbReference>
<keyword evidence="2" id="KW-0677">Repeat</keyword>
<feature type="non-terminal residue" evidence="13">
    <location>
        <position position="1"/>
    </location>
</feature>
<feature type="region of interest" description="Disordered" evidence="9">
    <location>
        <begin position="775"/>
        <end position="805"/>
    </location>
</feature>
<dbReference type="PROSITE" id="PS50157">
    <property type="entry name" value="ZINC_FINGER_C2H2_2"/>
    <property type="match status" value="8"/>
</dbReference>
<dbReference type="Gene3D" id="3.30.160.60">
    <property type="entry name" value="Classic Zinc Finger"/>
    <property type="match status" value="6"/>
</dbReference>
<keyword evidence="8" id="KW-0175">Coiled coil</keyword>
<keyword evidence="3 7" id="KW-0863">Zinc-finger</keyword>
<feature type="region of interest" description="Disordered" evidence="9">
    <location>
        <begin position="592"/>
        <end position="614"/>
    </location>
</feature>
<evidence type="ECO:0000313" key="13">
    <source>
        <dbReference type="RefSeq" id="XP_025029487.1"/>
    </source>
</evidence>
<dbReference type="SMART" id="SM00355">
    <property type="entry name" value="ZnF_C2H2"/>
    <property type="match status" value="9"/>
</dbReference>
<dbReference type="Proteomes" id="UP000695026">
    <property type="component" value="Unplaced"/>
</dbReference>
<feature type="compositionally biased region" description="Basic and acidic residues" evidence="9">
    <location>
        <begin position="775"/>
        <end position="793"/>
    </location>
</feature>
<feature type="domain" description="C2H2-type" evidence="10">
    <location>
        <begin position="409"/>
        <end position="431"/>
    </location>
</feature>
<dbReference type="GO" id="GO:0000981">
    <property type="term" value="F:DNA-binding transcription factor activity, RNA polymerase II-specific"/>
    <property type="evidence" value="ECO:0007669"/>
    <property type="project" value="TreeGrafter"/>
</dbReference>
<dbReference type="CDD" id="cd07765">
    <property type="entry name" value="KRAB_A-box"/>
    <property type="match status" value="1"/>
</dbReference>
<dbReference type="InterPro" id="IPR036051">
    <property type="entry name" value="KRAB_dom_sf"/>
</dbReference>
<evidence type="ECO:0000256" key="7">
    <source>
        <dbReference type="PROSITE-ProRule" id="PRU00042"/>
    </source>
</evidence>
<evidence type="ECO:0000256" key="8">
    <source>
        <dbReference type="SAM" id="Coils"/>
    </source>
</evidence>
<dbReference type="InterPro" id="IPR036236">
    <property type="entry name" value="Znf_C2H2_sf"/>
</dbReference>
<dbReference type="SUPFAM" id="SSF109640">
    <property type="entry name" value="KRAB domain (Kruppel-associated box)"/>
    <property type="match status" value="1"/>
</dbReference>
<dbReference type="Pfam" id="PF01352">
    <property type="entry name" value="KRAB"/>
    <property type="match status" value="1"/>
</dbReference>
<dbReference type="FunFam" id="3.30.160.60:FF:000446">
    <property type="entry name" value="Zinc finger protein"/>
    <property type="match status" value="1"/>
</dbReference>
<feature type="domain" description="C2H2-type" evidence="10">
    <location>
        <begin position="672"/>
        <end position="699"/>
    </location>
</feature>
<keyword evidence="4" id="KW-0862">Zinc</keyword>
<dbReference type="FunFam" id="3.30.160.60:FF:000621">
    <property type="entry name" value="FLT3-interacting zinc finger 1"/>
    <property type="match status" value="1"/>
</dbReference>
<feature type="domain" description="C2H2-type" evidence="10">
    <location>
        <begin position="700"/>
        <end position="727"/>
    </location>
</feature>
<feature type="domain" description="C2H2-type" evidence="10">
    <location>
        <begin position="644"/>
        <end position="671"/>
    </location>
</feature>
<evidence type="ECO:0000256" key="5">
    <source>
        <dbReference type="ARBA" id="ARBA00023015"/>
    </source>
</evidence>
<dbReference type="GeneID" id="103048787"/>
<evidence type="ECO:0000256" key="6">
    <source>
        <dbReference type="ARBA" id="ARBA00023163"/>
    </source>
</evidence>
<evidence type="ECO:0000259" key="10">
    <source>
        <dbReference type="PROSITE" id="PS50157"/>
    </source>
</evidence>
<sequence length="805" mass="89930">PSLWPAVAALQAVDQTVDGHGVRLLCLEGRVASAEAKLVGCQRTVAEVENQLESKWAALAQEYARLQRRLENVESLLRNRNFWILRFPPGAKGETPQVPVTFDDLSVHFNEHEWGDLDELQKELYKTVMRSNYEMLVSMDYAIAKPEILTRIEQGDSLCDTDIGSTPASSVPGHLVTDSPVAPVDVSLWLKEEVEEPQDGNARPPEEMNAGLHKGSSVELMDISSGIKEEMEEVCLDPGESQKEEVHHNASQEYQAITVSEEHLWRPQEGQCVQDPFFFGEGPSSAEHEITVKIEEDADLTPSFLRRSSRRAASGREAQPTSGAQRMREKQPSRCFSSGRRFRQKRSALSPGKADSAALPFKCVECRKSFGPEEPPALEGQPPTTCPDCRQRLRGRSASSMHAKDAQVFACATCGIVFSQWSVQLVHQKSHRQVWKHCCKECGTGTESHQEFTEHQGAHTLVGKAYGCASCPKSFLSSSELEDHRRTHAVGWPFICNWCQSSFASQQMLTAHQELHTAAVNKLFPHAKPNFSFSWQEFLAELVKLYLRKTSSCSPGRVFTKFLQTNSQLKPYPCTQCGTIFFSLCVSASQASAPSGKPLSTPKTETDQTSTPEQPDPCNLCSSCFPQKNSARKPVPIPSGGYPFPCPHCSRSYVYRDTLINHLQSHFLEKPFRCSVCDQDFAQVSLLTEHLSTHSVERPFKCSHCPRSFMFPGLLVEHQQDHVGELYFCTWCIRRFGHPALLKEHLLSHTAERPFQCDQCARSYTHQALLEEHKRKHAKEDLHARGGKGEAKEASPACAGEPPLS</sequence>
<dbReference type="OrthoDB" id="654211at2759"/>
<dbReference type="AlphaFoldDB" id="A0A9F5J075"/>
<feature type="compositionally biased region" description="Polar residues" evidence="9">
    <location>
        <begin position="601"/>
        <end position="613"/>
    </location>
</feature>
<keyword evidence="1" id="KW-0479">Metal-binding</keyword>
<evidence type="ECO:0000259" key="11">
    <source>
        <dbReference type="PROSITE" id="PS50805"/>
    </source>
</evidence>
<dbReference type="InterPro" id="IPR013087">
    <property type="entry name" value="Znf_C2H2_type"/>
</dbReference>
<dbReference type="SMART" id="SM00349">
    <property type="entry name" value="KRAB"/>
    <property type="match status" value="1"/>
</dbReference>
<dbReference type="InterPro" id="IPR001909">
    <property type="entry name" value="KRAB"/>
</dbReference>
<feature type="domain" description="C2H2-type" evidence="10">
    <location>
        <begin position="727"/>
        <end position="754"/>
    </location>
</feature>
<dbReference type="PANTHER" id="PTHR24381">
    <property type="entry name" value="ZINC FINGER PROTEIN"/>
    <property type="match status" value="1"/>
</dbReference>
<feature type="domain" description="C2H2-type" evidence="10">
    <location>
        <begin position="755"/>
        <end position="782"/>
    </location>
</feature>
<keyword evidence="12" id="KW-1185">Reference proteome</keyword>
<dbReference type="PROSITE" id="PS00028">
    <property type="entry name" value="ZINC_FINGER_C2H2_1"/>
    <property type="match status" value="8"/>
</dbReference>